<protein>
    <submittedName>
        <fullName evidence="10">Ubiquitin-like 1-activating enzyme E1 B</fullName>
        <ecNumber evidence="10">6.3.2.19</ecNumber>
    </submittedName>
</protein>
<gene>
    <name evidence="10" type="ORF">MNEG_11102</name>
</gene>
<keyword evidence="7" id="KW-0067">ATP-binding</keyword>
<comment type="similarity">
    <text evidence="2">Belongs to the ubiquitin-activating E1 family.</text>
</comment>
<dbReference type="UniPathway" id="UPA00886"/>
<dbReference type="GO" id="GO:0019948">
    <property type="term" value="F:SUMO activating enzyme activity"/>
    <property type="evidence" value="ECO:0007669"/>
    <property type="project" value="TreeGrafter"/>
</dbReference>
<feature type="domain" description="THIF-type NAD/FAD binding fold" evidence="9">
    <location>
        <begin position="12"/>
        <end position="226"/>
    </location>
</feature>
<keyword evidence="6" id="KW-0862">Zinc</keyword>
<dbReference type="InterPro" id="IPR042449">
    <property type="entry name" value="Ub-E1_IAD_1"/>
</dbReference>
<feature type="active site" description="Glycyl thioester intermediate" evidence="8">
    <location>
        <position position="139"/>
    </location>
</feature>
<dbReference type="InterPro" id="IPR035985">
    <property type="entry name" value="Ubiquitin-activating_enz"/>
</dbReference>
<dbReference type="AlphaFoldDB" id="A0A0D2LZM8"/>
<dbReference type="InterPro" id="IPR045886">
    <property type="entry name" value="ThiF/MoeB/HesA"/>
</dbReference>
<dbReference type="PANTHER" id="PTHR10953:SF5">
    <property type="entry name" value="SUMO-ACTIVATING ENZYME SUBUNIT 2"/>
    <property type="match status" value="1"/>
</dbReference>
<evidence type="ECO:0000256" key="5">
    <source>
        <dbReference type="ARBA" id="ARBA00022786"/>
    </source>
</evidence>
<evidence type="ECO:0000256" key="2">
    <source>
        <dbReference type="ARBA" id="ARBA00005673"/>
    </source>
</evidence>
<dbReference type="RefSeq" id="XP_013895879.1">
    <property type="nucleotide sequence ID" value="XM_014040425.1"/>
</dbReference>
<dbReference type="InterPro" id="IPR023318">
    <property type="entry name" value="Ub_act_enz_dom_a_sf"/>
</dbReference>
<keyword evidence="10" id="KW-0436">Ligase</keyword>
<evidence type="ECO:0000256" key="1">
    <source>
        <dbReference type="ARBA" id="ARBA00004718"/>
    </source>
</evidence>
<evidence type="ECO:0000256" key="6">
    <source>
        <dbReference type="ARBA" id="ARBA00022833"/>
    </source>
</evidence>
<dbReference type="InterPro" id="IPR000594">
    <property type="entry name" value="ThiF_NAD_FAD-bd"/>
</dbReference>
<organism evidence="10 11">
    <name type="scientific">Monoraphidium neglectum</name>
    <dbReference type="NCBI Taxonomy" id="145388"/>
    <lineage>
        <taxon>Eukaryota</taxon>
        <taxon>Viridiplantae</taxon>
        <taxon>Chlorophyta</taxon>
        <taxon>core chlorophytes</taxon>
        <taxon>Chlorophyceae</taxon>
        <taxon>CS clade</taxon>
        <taxon>Sphaeropleales</taxon>
        <taxon>Selenastraceae</taxon>
        <taxon>Monoraphidium</taxon>
    </lineage>
</organism>
<dbReference type="GO" id="GO:0005524">
    <property type="term" value="F:ATP binding"/>
    <property type="evidence" value="ECO:0007669"/>
    <property type="project" value="UniProtKB-KW"/>
</dbReference>
<keyword evidence="4" id="KW-0547">Nucleotide-binding</keyword>
<dbReference type="GO" id="GO:0031510">
    <property type="term" value="C:SUMO activating enzyme complex"/>
    <property type="evidence" value="ECO:0007669"/>
    <property type="project" value="TreeGrafter"/>
</dbReference>
<name>A0A0D2LZM8_9CHLO</name>
<dbReference type="Proteomes" id="UP000054498">
    <property type="component" value="Unassembled WGS sequence"/>
</dbReference>
<reference evidence="10 11" key="1">
    <citation type="journal article" date="2013" name="BMC Genomics">
        <title>Reconstruction of the lipid metabolism for the microalga Monoraphidium neglectum from its genome sequence reveals characteristics suitable for biofuel production.</title>
        <authorList>
            <person name="Bogen C."/>
            <person name="Al-Dilaimi A."/>
            <person name="Albersmeier A."/>
            <person name="Wichmann J."/>
            <person name="Grundmann M."/>
            <person name="Rupp O."/>
            <person name="Lauersen K.J."/>
            <person name="Blifernez-Klassen O."/>
            <person name="Kalinowski J."/>
            <person name="Goesmann A."/>
            <person name="Mussgnug J.H."/>
            <person name="Kruse O."/>
        </authorList>
    </citation>
    <scope>NUCLEOTIDE SEQUENCE [LARGE SCALE GENOMIC DNA]</scope>
    <source>
        <strain evidence="10 11">SAG 48.87</strain>
    </source>
</reference>
<dbReference type="GO" id="GO:0046872">
    <property type="term" value="F:metal ion binding"/>
    <property type="evidence" value="ECO:0007669"/>
    <property type="project" value="UniProtKB-KW"/>
</dbReference>
<dbReference type="STRING" id="145388.A0A0D2LZM8"/>
<dbReference type="InterPro" id="IPR033127">
    <property type="entry name" value="UBQ-activ_enz_E1_Cys_AS"/>
</dbReference>
<accession>A0A0D2LZM8</accession>
<evidence type="ECO:0000313" key="10">
    <source>
        <dbReference type="EMBL" id="KIY96859.1"/>
    </source>
</evidence>
<sequence length="401" mass="42460">MVSDGEAFAFHVDLDTIETSNLNRQFLFRKHHVGKSKAEVAAQVVQSFAPAAKIVAHQANVKESRFGLDFVRSKDIVLNGLDNLDARRHVNRLCVAGGVPLVESGTAGHKGQVTVHLKGRTECYECTHRPAQQRSYPICTLRNTPDKPIHCIVWAKEMLFARLFGRPEDVTDLDEGTAANKEPAAAAAAAAAPSNGDVAHSHQQDQAAADAAVAAAAAAATAAQEAAAEARDAASFFLRREGEAAAAYARRVFGRVFASDIERVAGMAELWKLRRPPTPLNLDHLLPDAAAADERVLAAAAAAAGHGGGGGGVARALGLGDHEVWSDADAALVFLAAVVAFLEHRPEELGAAVFDKGAGCAVLWRWFAFRLGGATGSMRGRRAAEEVGGLVGGYLGSWWRR</sequence>
<dbReference type="Pfam" id="PF00899">
    <property type="entry name" value="ThiF"/>
    <property type="match status" value="1"/>
</dbReference>
<dbReference type="PANTHER" id="PTHR10953">
    <property type="entry name" value="UBIQUITIN-ACTIVATING ENZYME E1"/>
    <property type="match status" value="1"/>
</dbReference>
<dbReference type="GeneID" id="25728331"/>
<keyword evidence="3" id="KW-0479">Metal-binding</keyword>
<dbReference type="EMBL" id="KK102811">
    <property type="protein sequence ID" value="KIY96859.1"/>
    <property type="molecule type" value="Genomic_DNA"/>
</dbReference>
<dbReference type="GO" id="GO:0016925">
    <property type="term" value="P:protein sumoylation"/>
    <property type="evidence" value="ECO:0007669"/>
    <property type="project" value="UniProtKB-UniPathway"/>
</dbReference>
<dbReference type="OrthoDB" id="10255449at2759"/>
<proteinExistence type="inferred from homology"/>
<dbReference type="Gene3D" id="3.50.50.80">
    <property type="entry name" value="Ubiquitin-activating enzyme E1, inactive adenylation domain, subdomain 1"/>
    <property type="match status" value="1"/>
</dbReference>
<keyword evidence="11" id="KW-1185">Reference proteome</keyword>
<dbReference type="PROSITE" id="PS00865">
    <property type="entry name" value="UBIQUITIN_ACTIVAT_2"/>
    <property type="match status" value="1"/>
</dbReference>
<dbReference type="EC" id="6.3.2.19" evidence="10"/>
<dbReference type="GO" id="GO:0005737">
    <property type="term" value="C:cytoplasm"/>
    <property type="evidence" value="ECO:0007669"/>
    <property type="project" value="TreeGrafter"/>
</dbReference>
<dbReference type="Gene3D" id="1.10.10.520">
    <property type="entry name" value="Ubiquitin activating enzymes (Uba3). Chain: B, domain 2"/>
    <property type="match status" value="1"/>
</dbReference>
<evidence type="ECO:0000256" key="7">
    <source>
        <dbReference type="ARBA" id="ARBA00022840"/>
    </source>
</evidence>
<comment type="pathway">
    <text evidence="1">Protein modification; protein sumoylation.</text>
</comment>
<dbReference type="KEGG" id="mng:MNEG_11102"/>
<evidence type="ECO:0000259" key="9">
    <source>
        <dbReference type="Pfam" id="PF00899"/>
    </source>
</evidence>
<evidence type="ECO:0000256" key="8">
    <source>
        <dbReference type="PROSITE-ProRule" id="PRU10132"/>
    </source>
</evidence>
<dbReference type="SUPFAM" id="SSF69572">
    <property type="entry name" value="Activating enzymes of the ubiquitin-like proteins"/>
    <property type="match status" value="1"/>
</dbReference>
<evidence type="ECO:0000313" key="11">
    <source>
        <dbReference type="Proteomes" id="UP000054498"/>
    </source>
</evidence>
<evidence type="ECO:0000256" key="3">
    <source>
        <dbReference type="ARBA" id="ARBA00022723"/>
    </source>
</evidence>
<evidence type="ECO:0000256" key="4">
    <source>
        <dbReference type="ARBA" id="ARBA00022741"/>
    </source>
</evidence>
<keyword evidence="5" id="KW-0833">Ubl conjugation pathway</keyword>